<protein>
    <submittedName>
        <fullName evidence="1">Uncharacterized protein</fullName>
    </submittedName>
</protein>
<organism evidence="1 2">
    <name type="scientific">Pandoravirus salinus</name>
    <dbReference type="NCBI Taxonomy" id="1349410"/>
    <lineage>
        <taxon>Viruses</taxon>
        <taxon>Pandoravirus</taxon>
    </lineage>
</organism>
<proteinExistence type="predicted"/>
<dbReference type="GeneID" id="34568129"/>
<dbReference type="KEGG" id="vg:34568129"/>
<name>A0A291ATE3_9VIRU</name>
<reference evidence="1 2" key="1">
    <citation type="journal article" date="2013" name="Science">
        <title>Pandoraviruses: amoeba viruses with genomes up to 2.5 Mb reaching that of parasitic eukaryotes.</title>
        <authorList>
            <person name="Philippe N."/>
            <person name="Legendre M."/>
            <person name="Doutre G."/>
            <person name="Coute Y."/>
            <person name="Poirot O."/>
            <person name="Lescot M."/>
            <person name="Arslan D."/>
            <person name="Seltzer V."/>
            <person name="Bertaux L."/>
            <person name="Bruley C."/>
            <person name="Garin J."/>
            <person name="Claverie J.M."/>
            <person name="Abergel C."/>
        </authorList>
    </citation>
    <scope>NUCLEOTIDE SEQUENCE [LARGE SCALE GENOMIC DNA]</scope>
</reference>
<dbReference type="Proteomes" id="UP000204584">
    <property type="component" value="Segment"/>
</dbReference>
<sequence length="356" mass="38379">MAARGIPQYEINAVNARLDQVVDAALMPSPPDPDEEAYFSERVLDLKVDLESNETNFARRVERALAELRRTGGEAISALDRVALMAQSGDSEVALAQTVNRGVLPALSRATEARRRVQGLDREASRMYGSLCGEVDDIADEFGLADGDEVTPDPEEIIQQFLQGGRFEVNDPRLGVVQVDPEAFVAAYGLPRLTEWIGEKIDVRGVGLPPSDRRVATLNDLRQRCATYPAQAAQRVRDEAAGAVEAMRLQAEQMVPALIEALGQRGIRAAGAGGEALRALTQALADAFDVEVAVEVSEPQIDLDPYYAQLYEACNNPYGIDRARVAHLAEIVGVPSGVIAGLDARGICQAALQNGF</sequence>
<gene>
    <name evidence="1" type="ORF">psal_cds_197</name>
</gene>
<evidence type="ECO:0000313" key="2">
    <source>
        <dbReference type="Proteomes" id="UP000204584"/>
    </source>
</evidence>
<dbReference type="EMBL" id="KC977571">
    <property type="protein sequence ID" value="ATE82133.1"/>
    <property type="molecule type" value="Genomic_DNA"/>
</dbReference>
<dbReference type="RefSeq" id="YP_009429972.1">
    <property type="nucleotide sequence ID" value="NC_022098.1"/>
</dbReference>
<evidence type="ECO:0000313" key="1">
    <source>
        <dbReference type="EMBL" id="ATE82133.1"/>
    </source>
</evidence>
<accession>A0A291ATE3</accession>
<keyword evidence="2" id="KW-1185">Reference proteome</keyword>